<dbReference type="InterPro" id="IPR006311">
    <property type="entry name" value="TAT_signal"/>
</dbReference>
<dbReference type="PANTHER" id="PTHR42928:SF5">
    <property type="entry name" value="BLR1237 PROTEIN"/>
    <property type="match status" value="1"/>
</dbReference>
<dbReference type="InterPro" id="IPR042100">
    <property type="entry name" value="Bug_dom1"/>
</dbReference>
<accession>A0AAU7LS90</accession>
<dbReference type="Gene3D" id="3.40.190.10">
    <property type="entry name" value="Periplasmic binding protein-like II"/>
    <property type="match status" value="1"/>
</dbReference>
<dbReference type="Gene3D" id="3.40.190.150">
    <property type="entry name" value="Bordetella uptake gene, domain 1"/>
    <property type="match status" value="1"/>
</dbReference>
<evidence type="ECO:0000256" key="1">
    <source>
        <dbReference type="ARBA" id="ARBA00006987"/>
    </source>
</evidence>
<evidence type="ECO:0000313" key="2">
    <source>
        <dbReference type="EMBL" id="XBP70430.1"/>
    </source>
</evidence>
<reference evidence="2" key="1">
    <citation type="submission" date="2024-05" db="EMBL/GenBank/DDBJ databases">
        <authorList>
            <person name="Bunk B."/>
            <person name="Swiderski J."/>
            <person name="Sproer C."/>
            <person name="Thiel V."/>
        </authorList>
    </citation>
    <scope>NUCLEOTIDE SEQUENCE</scope>
    <source>
        <strain evidence="2">DSM 17735</strain>
    </source>
</reference>
<protein>
    <submittedName>
        <fullName evidence="2">Tripartite tricarboxylate transporter substrate-binding protein</fullName>
    </submittedName>
</protein>
<dbReference type="PROSITE" id="PS51318">
    <property type="entry name" value="TAT"/>
    <property type="match status" value="1"/>
</dbReference>
<comment type="similarity">
    <text evidence="1">Belongs to the UPF0065 (bug) family.</text>
</comment>
<dbReference type="NCBIfam" id="TIGR01409">
    <property type="entry name" value="TAT_signal_seq"/>
    <property type="match status" value="1"/>
</dbReference>
<dbReference type="PANTHER" id="PTHR42928">
    <property type="entry name" value="TRICARBOXYLATE-BINDING PROTEIN"/>
    <property type="match status" value="1"/>
</dbReference>
<name>A0AAU7LS90_9BURK</name>
<proteinExistence type="inferred from homology"/>
<dbReference type="InterPro" id="IPR019546">
    <property type="entry name" value="TAT_signal_bac_arc"/>
</dbReference>
<dbReference type="PIRSF" id="PIRSF017082">
    <property type="entry name" value="YflP"/>
    <property type="match status" value="1"/>
</dbReference>
<dbReference type="AlphaFoldDB" id="A0AAU7LS90"/>
<gene>
    <name evidence="2" type="ORF">ABLV49_00910</name>
</gene>
<dbReference type="InterPro" id="IPR005064">
    <property type="entry name" value="BUG"/>
</dbReference>
<sequence>MIQRRRFLQTAASLPVAMASGLPLMSRAQAVPELARILTGFPPGGTLDVLARRVADKLRGAYAANMVVENKPGAAGQVGIITLRDSNPDGSVLLLTPSSMLSIYPLTYPRLQYGVNDVKPVALGAHINHGLAVGPGVPESVKTLKDFLAWSKANPERANFGSPGGGSMPHLIGILLGKFSGVELQHIPYRGSVPGVQDLLGGQISSFCGPIGDYLPYVASQKLRVLAISSKGASPFLPGVQTFSSFGYPISVTEWYGFFLPGKASEATARRASAYLQPVLSQPDVVAYGQRFGLAVTSSSADALADLLQADVAQWQRLIKQIGFTAES</sequence>
<dbReference type="RefSeq" id="WP_349279794.1">
    <property type="nucleotide sequence ID" value="NZ_CBCSCU010000013.1"/>
</dbReference>
<dbReference type="Pfam" id="PF03401">
    <property type="entry name" value="TctC"/>
    <property type="match status" value="1"/>
</dbReference>
<dbReference type="EMBL" id="CP157675">
    <property type="protein sequence ID" value="XBP70430.1"/>
    <property type="molecule type" value="Genomic_DNA"/>
</dbReference>
<organism evidence="2">
    <name type="scientific">Polaromonas hydrogenivorans</name>
    <dbReference type="NCBI Taxonomy" id="335476"/>
    <lineage>
        <taxon>Bacteria</taxon>
        <taxon>Pseudomonadati</taxon>
        <taxon>Pseudomonadota</taxon>
        <taxon>Betaproteobacteria</taxon>
        <taxon>Burkholderiales</taxon>
        <taxon>Comamonadaceae</taxon>
        <taxon>Polaromonas</taxon>
    </lineage>
</organism>